<protein>
    <recommendedName>
        <fullName evidence="5">PHD-type domain-containing protein</fullName>
    </recommendedName>
</protein>
<evidence type="ECO:0000259" key="5">
    <source>
        <dbReference type="PROSITE" id="PS50016"/>
    </source>
</evidence>
<dbReference type="EnsemblMetazoa" id="XM_030988052">
    <property type="protein sequence ID" value="XP_030843912"/>
    <property type="gene ID" value="LOC115924976"/>
</dbReference>
<accession>A0A7M7NZG0</accession>
<evidence type="ECO:0000256" key="3">
    <source>
        <dbReference type="ARBA" id="ARBA00022833"/>
    </source>
</evidence>
<dbReference type="InterPro" id="IPR011011">
    <property type="entry name" value="Znf_FYVE_PHD"/>
</dbReference>
<feature type="domain" description="PHD-type" evidence="5">
    <location>
        <begin position="29"/>
        <end position="83"/>
    </location>
</feature>
<evidence type="ECO:0000313" key="6">
    <source>
        <dbReference type="EnsemblMetazoa" id="XP_030843912"/>
    </source>
</evidence>
<name>A0A7M7NZG0_STRPU</name>
<dbReference type="AlphaFoldDB" id="A0A7M7NZG0"/>
<dbReference type="PROSITE" id="PS50016">
    <property type="entry name" value="ZF_PHD_2"/>
    <property type="match status" value="1"/>
</dbReference>
<dbReference type="GO" id="GO:0008270">
    <property type="term" value="F:zinc ion binding"/>
    <property type="evidence" value="ECO:0007669"/>
    <property type="project" value="UniProtKB-KW"/>
</dbReference>
<reference evidence="7" key="1">
    <citation type="submission" date="2015-02" db="EMBL/GenBank/DDBJ databases">
        <title>Genome sequencing for Strongylocentrotus purpuratus.</title>
        <authorList>
            <person name="Murali S."/>
            <person name="Liu Y."/>
            <person name="Vee V."/>
            <person name="English A."/>
            <person name="Wang M."/>
            <person name="Skinner E."/>
            <person name="Han Y."/>
            <person name="Muzny D.M."/>
            <person name="Worley K.C."/>
            <person name="Gibbs R.A."/>
        </authorList>
    </citation>
    <scope>NUCLEOTIDE SEQUENCE</scope>
</reference>
<evidence type="ECO:0000313" key="7">
    <source>
        <dbReference type="Proteomes" id="UP000007110"/>
    </source>
</evidence>
<organism evidence="6 7">
    <name type="scientific">Strongylocentrotus purpuratus</name>
    <name type="common">Purple sea urchin</name>
    <dbReference type="NCBI Taxonomy" id="7668"/>
    <lineage>
        <taxon>Eukaryota</taxon>
        <taxon>Metazoa</taxon>
        <taxon>Echinodermata</taxon>
        <taxon>Eleutherozoa</taxon>
        <taxon>Echinozoa</taxon>
        <taxon>Echinoidea</taxon>
        <taxon>Euechinoidea</taxon>
        <taxon>Echinacea</taxon>
        <taxon>Camarodonta</taxon>
        <taxon>Echinidea</taxon>
        <taxon>Strongylocentrotidae</taxon>
        <taxon>Strongylocentrotus</taxon>
    </lineage>
</organism>
<dbReference type="SUPFAM" id="SSF57903">
    <property type="entry name" value="FYVE/PHD zinc finger"/>
    <property type="match status" value="1"/>
</dbReference>
<dbReference type="RefSeq" id="XP_030843912.1">
    <property type="nucleotide sequence ID" value="XM_030988052.1"/>
</dbReference>
<keyword evidence="3" id="KW-0862">Zinc</keyword>
<dbReference type="GeneID" id="115924976"/>
<reference evidence="6" key="2">
    <citation type="submission" date="2021-01" db="UniProtKB">
        <authorList>
            <consortium name="EnsemblMetazoa"/>
        </authorList>
    </citation>
    <scope>IDENTIFICATION</scope>
</reference>
<dbReference type="InterPro" id="IPR019787">
    <property type="entry name" value="Znf_PHD-finger"/>
</dbReference>
<proteinExistence type="predicted"/>
<evidence type="ECO:0000256" key="4">
    <source>
        <dbReference type="PROSITE-ProRule" id="PRU00146"/>
    </source>
</evidence>
<evidence type="ECO:0000256" key="2">
    <source>
        <dbReference type="ARBA" id="ARBA00022771"/>
    </source>
</evidence>
<dbReference type="Proteomes" id="UP000007110">
    <property type="component" value="Unassembled WGS sequence"/>
</dbReference>
<evidence type="ECO:0000256" key="1">
    <source>
        <dbReference type="ARBA" id="ARBA00022723"/>
    </source>
</evidence>
<keyword evidence="7" id="KW-1185">Reference proteome</keyword>
<keyword evidence="2 4" id="KW-0863">Zinc-finger</keyword>
<sequence>MMDTIEFKKTLDEIMNILTSCALVTNPKLNECCICNNEIKENESDARCDCCSKHFHVTCMGFPCEDRLSDLTLIWICSFCGNNNMAHRMFDQVCIPSHFNRYELLGDHDEHCYLDLNQSRTLSSTTNKRKCGRSKKRSRICESTEFMLVARKKKQRTRKVEQGTRKKQSRFPDCNGHSVVLRTQSWQGVYKHCMRLRIVDLIRILKLEHSMNLAKCSFFDWVGVGDKVRHGGNHHSEEDTQIRDQA</sequence>
<keyword evidence="1" id="KW-0479">Metal-binding</keyword>